<comment type="caution">
    <text evidence="3">The sequence shown here is derived from an EMBL/GenBank/DDBJ whole genome shotgun (WGS) entry which is preliminary data.</text>
</comment>
<dbReference type="GO" id="GO:0004622">
    <property type="term" value="F:phosphatidylcholine lysophospholipase activity"/>
    <property type="evidence" value="ECO:0007669"/>
    <property type="project" value="TreeGrafter"/>
</dbReference>
<dbReference type="Gene3D" id="3.40.50.1110">
    <property type="entry name" value="SGNH hydrolase"/>
    <property type="match status" value="1"/>
</dbReference>
<feature type="signal peptide" evidence="2">
    <location>
        <begin position="1"/>
        <end position="18"/>
    </location>
</feature>
<dbReference type="EMBL" id="JAKKDL010000002">
    <property type="protein sequence ID" value="MCF7529187.1"/>
    <property type="molecule type" value="Genomic_DNA"/>
</dbReference>
<keyword evidence="2" id="KW-0732">Signal</keyword>
<dbReference type="RefSeq" id="WP_237092456.1">
    <property type="nucleotide sequence ID" value="NZ_JAKKDL010000002.1"/>
</dbReference>
<feature type="region of interest" description="Disordered" evidence="1">
    <location>
        <begin position="78"/>
        <end position="120"/>
    </location>
</feature>
<dbReference type="InterPro" id="IPR051532">
    <property type="entry name" value="Ester_Hydrolysis_Enzymes"/>
</dbReference>
<gene>
    <name evidence="3" type="ORF">L4H06_02925</name>
</gene>
<evidence type="ECO:0000313" key="4">
    <source>
        <dbReference type="Proteomes" id="UP001201397"/>
    </source>
</evidence>
<dbReference type="InterPro" id="IPR036514">
    <property type="entry name" value="SGNH_hydro_sf"/>
</dbReference>
<accession>A0AAW5AM46</accession>
<evidence type="ECO:0000256" key="2">
    <source>
        <dbReference type="SAM" id="SignalP"/>
    </source>
</evidence>
<dbReference type="SUPFAM" id="SSF52266">
    <property type="entry name" value="SGNH hydrolase"/>
    <property type="match status" value="1"/>
</dbReference>
<evidence type="ECO:0000256" key="1">
    <source>
        <dbReference type="SAM" id="MobiDB-lite"/>
    </source>
</evidence>
<sequence>MKKCTALFVSLLLTAVFAAWFSQNSINAYWQQTYHQSSPLETLSDMAWWRTGGEVQQAAYQQLDDWKAALAAANGRLSGNETSAAPSEQPPAPAATAARPSENAASQTTADIQAQRPAVPDIMPLKKGDKVFFVGDSLMQGVAPFVQKTLKQQFDIESVNLSKQSTGLAYPKFFDWPATVENTLNQHPDISLMVVFLGPNDPWDFADPNGGKYLKFKSDDWKRVYQSRVARILNAAEQHRVNVIWLGVPFMKKQKLNEQMRYLDQVLAEAVEGRAKRLPTDLLLSNGKAEYTDSVTIDGKVVRYRSKDGIHFSPTGQKFLADYVMQHIAFQP</sequence>
<dbReference type="InterPro" id="IPR007407">
    <property type="entry name" value="DUF459"/>
</dbReference>
<dbReference type="Proteomes" id="UP001201397">
    <property type="component" value="Unassembled WGS sequence"/>
</dbReference>
<name>A0AAW5AM46_9NEIS</name>
<dbReference type="PANTHER" id="PTHR30383:SF24">
    <property type="entry name" value="THIOESTERASE 1_PROTEASE 1_LYSOPHOSPHOLIPASE L1"/>
    <property type="match status" value="1"/>
</dbReference>
<evidence type="ECO:0000313" key="3">
    <source>
        <dbReference type="EMBL" id="MCF7529187.1"/>
    </source>
</evidence>
<dbReference type="AlphaFoldDB" id="A0AAW5AM46"/>
<feature type="chain" id="PRO_5043644190" evidence="2">
    <location>
        <begin position="19"/>
        <end position="332"/>
    </location>
</feature>
<protein>
    <submittedName>
        <fullName evidence="3">DUF459 domain-containing protein</fullName>
    </submittedName>
</protein>
<dbReference type="Pfam" id="PF04311">
    <property type="entry name" value="DUF459"/>
    <property type="match status" value="1"/>
</dbReference>
<dbReference type="CDD" id="cd01829">
    <property type="entry name" value="SGNH_hydrolase_peri2"/>
    <property type="match status" value="1"/>
</dbReference>
<reference evidence="3" key="1">
    <citation type="submission" date="2022-01" db="EMBL/GenBank/DDBJ databases">
        <title>Neisseria sp. ZJ104.</title>
        <authorList>
            <person name="Yang C."/>
        </authorList>
    </citation>
    <scope>NUCLEOTIDE SEQUENCE</scope>
    <source>
        <strain evidence="3">ZJ104</strain>
    </source>
</reference>
<dbReference type="PANTHER" id="PTHR30383">
    <property type="entry name" value="THIOESTERASE 1/PROTEASE 1/LYSOPHOSPHOLIPASE L1"/>
    <property type="match status" value="1"/>
</dbReference>
<feature type="compositionally biased region" description="Low complexity" evidence="1">
    <location>
        <begin position="94"/>
        <end position="106"/>
    </location>
</feature>
<proteinExistence type="predicted"/>
<organism evidence="3 4">
    <name type="scientific">Neisseria lisongii</name>
    <dbReference type="NCBI Taxonomy" id="2912188"/>
    <lineage>
        <taxon>Bacteria</taxon>
        <taxon>Pseudomonadati</taxon>
        <taxon>Pseudomonadota</taxon>
        <taxon>Betaproteobacteria</taxon>
        <taxon>Neisseriales</taxon>
        <taxon>Neisseriaceae</taxon>
        <taxon>Neisseria</taxon>
    </lineage>
</organism>